<proteinExistence type="predicted"/>
<evidence type="ECO:0000313" key="1">
    <source>
        <dbReference type="EMBL" id="SDX69172.1"/>
    </source>
</evidence>
<dbReference type="Pfam" id="PF05488">
    <property type="entry name" value="PAAR_motif"/>
    <property type="match status" value="1"/>
</dbReference>
<dbReference type="CDD" id="cd14737">
    <property type="entry name" value="PAAR_1"/>
    <property type="match status" value="1"/>
</dbReference>
<dbReference type="Gene3D" id="2.60.200.60">
    <property type="match status" value="1"/>
</dbReference>
<dbReference type="STRING" id="488533.SAMN04487960_11368"/>
<dbReference type="AlphaFoldDB" id="A0A1H3DRL8"/>
<evidence type="ECO:0000313" key="2">
    <source>
        <dbReference type="Proteomes" id="UP000199675"/>
    </source>
</evidence>
<dbReference type="OrthoDB" id="9807902at2"/>
<dbReference type="EMBL" id="FNNE01000013">
    <property type="protein sequence ID" value="SDX69172.1"/>
    <property type="molecule type" value="Genomic_DNA"/>
</dbReference>
<dbReference type="RefSeq" id="WP_091817482.1">
    <property type="nucleotide sequence ID" value="NZ_FNNE01000013.1"/>
</dbReference>
<name>A0A1H3DRL8_9GAMM</name>
<organism evidence="1 2">
    <name type="scientific">Marinobacter mobilis</name>
    <dbReference type="NCBI Taxonomy" id="488533"/>
    <lineage>
        <taxon>Bacteria</taxon>
        <taxon>Pseudomonadati</taxon>
        <taxon>Pseudomonadota</taxon>
        <taxon>Gammaproteobacteria</taxon>
        <taxon>Pseudomonadales</taxon>
        <taxon>Marinobacteraceae</taxon>
        <taxon>Marinobacter</taxon>
    </lineage>
</organism>
<reference evidence="1 2" key="1">
    <citation type="submission" date="2016-10" db="EMBL/GenBank/DDBJ databases">
        <authorList>
            <person name="de Groot N.N."/>
        </authorList>
    </citation>
    <scope>NUCLEOTIDE SEQUENCE [LARGE SCALE GENOMIC DNA]</scope>
    <source>
        <strain evidence="1 2">CGMCC 1.7059</strain>
    </source>
</reference>
<dbReference type="Proteomes" id="UP000199675">
    <property type="component" value="Unassembled WGS sequence"/>
</dbReference>
<keyword evidence="2" id="KW-1185">Reference proteome</keyword>
<dbReference type="InterPro" id="IPR008727">
    <property type="entry name" value="PAAR_motif"/>
</dbReference>
<protein>
    <submittedName>
        <fullName evidence="1">Zn-binding Pro-Ala-Ala-Arg (PAAR) domain-containing protein, incolved in TypeVI secretion</fullName>
    </submittedName>
</protein>
<accession>A0A1H3DRL8</accession>
<gene>
    <name evidence="1" type="ORF">SAMN04487960_11368</name>
</gene>
<dbReference type="NCBIfam" id="NF033420">
    <property type="entry name" value="T6SS_PAAR_dom"/>
    <property type="match status" value="1"/>
</dbReference>
<sequence>MTRNIVLLGDIGTDHEGFPPTPVIAGSATVLLDGKPIARQGDPLAIHSKPKHPPHPRFVAAGNPTVLIEGKPVALTGDAVTCGGTLIGSGSGVSN</sequence>